<gene>
    <name evidence="9" type="ORF">DACRYDRAFT_92927</name>
</gene>
<evidence type="ECO:0000256" key="3">
    <source>
        <dbReference type="ARBA" id="ARBA00023015"/>
    </source>
</evidence>
<protein>
    <submittedName>
        <fullName evidence="9">TEA-domain-containing protein</fullName>
    </submittedName>
</protein>
<dbReference type="PANTHER" id="PTHR11834">
    <property type="entry name" value="TRANSCRIPTIONAL ENHANCER FACTOR TEF RELATED"/>
    <property type="match status" value="1"/>
</dbReference>
<evidence type="ECO:0000256" key="5">
    <source>
        <dbReference type="ARBA" id="ARBA00023242"/>
    </source>
</evidence>
<feature type="region of interest" description="Disordered" evidence="7">
    <location>
        <begin position="613"/>
        <end position="655"/>
    </location>
</feature>
<feature type="region of interest" description="Disordered" evidence="7">
    <location>
        <begin position="1"/>
        <end position="62"/>
    </location>
</feature>
<dbReference type="STRING" id="1858805.M5GA73"/>
<dbReference type="GO" id="GO:0005634">
    <property type="term" value="C:nucleus"/>
    <property type="evidence" value="ECO:0007669"/>
    <property type="project" value="UniProtKB-SubCell"/>
</dbReference>
<dbReference type="SMART" id="SM00426">
    <property type="entry name" value="TEA"/>
    <property type="match status" value="1"/>
</dbReference>
<dbReference type="InterPro" id="IPR038096">
    <property type="entry name" value="TEA/ATTS_sf"/>
</dbReference>
<dbReference type="HOGENOM" id="CLU_407206_0_0_1"/>
<evidence type="ECO:0000259" key="8">
    <source>
        <dbReference type="PROSITE" id="PS51088"/>
    </source>
</evidence>
<evidence type="ECO:0000256" key="7">
    <source>
        <dbReference type="SAM" id="MobiDB-lite"/>
    </source>
</evidence>
<accession>M5GA73</accession>
<dbReference type="GO" id="GO:0000978">
    <property type="term" value="F:RNA polymerase II cis-regulatory region sequence-specific DNA binding"/>
    <property type="evidence" value="ECO:0007669"/>
    <property type="project" value="TreeGrafter"/>
</dbReference>
<keyword evidence="10" id="KW-1185">Reference proteome</keyword>
<sequence length="723" mass="79248">MQAPPMPGSVERRPMYRSNSSEEAVSNAGKRRMSAPADVDPTQMFLGVGSGNKRSRKNSDGTEEVWSADVEEAFHQAIKVVPKLGRRKMQINGKLCGRNELIAEHIYKLTGKRRTRKQISSHIQVLKNTHKNDHELMKALVDPVFEEDGKADQKATMPAVRSHRLSNVSITSDILMDPGLSPQSGSPTDSSSMMPITPSYMSSARGSFESSASSRPSAYPGFATSHLGSPTVVSGFSIWASGPIQTIPAHYYAKATFPIPSPHAMLDVVFFEDLPMADIRYAQVKYMYDTLPCQFLHIESQLVLPPLHESSAILEGAQSMCASLFLSSVQELDLRCVTTVYWLGEAKSTTDVPVDLIETRANDEHPYQYTAPFMPQFWSYLLEGSRSNDHISGVPSDKQDDREEIFETVRGMSVVQKFVVASPYSAHAAGQHAHQQIDDTHVALVVTWDFECVQGRHPGGAKISKLMTRRMGNPSPAHHHMAIPASHSSALPHTMPQPFGQLPPPPMGPGSAPRSAGRRHKPGLSVSIPPLRGQPNIPAPMLSVTHASDMTSAGFNMPSSHPPITPLDQVMHTPLQPPEIPRTIQPTRRGLQLYAPTPTECVHPSLPEYAEWSAAQRRPESTHRTSGEGMLVPPGAEDLNRPRIRTGMSPLNTMTRTAMGMPTPTLSGFTSPGSGSAHPMEGLMAPWSARRSNSMLTPHAPPVMQRPEYFPRLEVSQERTPSN</sequence>
<evidence type="ECO:0000313" key="9">
    <source>
        <dbReference type="EMBL" id="EJU05704.1"/>
    </source>
</evidence>
<dbReference type="Proteomes" id="UP000030653">
    <property type="component" value="Unassembled WGS sequence"/>
</dbReference>
<proteinExistence type="inferred from homology"/>
<dbReference type="PROSITE" id="PS51088">
    <property type="entry name" value="TEA_2"/>
    <property type="match status" value="1"/>
</dbReference>
<comment type="subcellular location">
    <subcellularLocation>
        <location evidence="1">Nucleus</location>
    </subcellularLocation>
</comment>
<dbReference type="GO" id="GO:0000981">
    <property type="term" value="F:DNA-binding transcription factor activity, RNA polymerase II-specific"/>
    <property type="evidence" value="ECO:0007669"/>
    <property type="project" value="TreeGrafter"/>
</dbReference>
<dbReference type="GeneID" id="63692177"/>
<dbReference type="InterPro" id="IPR000818">
    <property type="entry name" value="TEA/ATTS_dom"/>
</dbReference>
<keyword evidence="5" id="KW-0539">Nucleus</keyword>
<evidence type="ECO:0000313" key="10">
    <source>
        <dbReference type="Proteomes" id="UP000030653"/>
    </source>
</evidence>
<dbReference type="AlphaFoldDB" id="M5GA73"/>
<evidence type="ECO:0000256" key="6">
    <source>
        <dbReference type="PROSITE-ProRule" id="PRU00505"/>
    </source>
</evidence>
<feature type="compositionally biased region" description="Basic and acidic residues" evidence="7">
    <location>
        <begin position="617"/>
        <end position="626"/>
    </location>
</feature>
<dbReference type="Gene3D" id="6.10.20.40">
    <property type="entry name" value="TEA/ATTS domain"/>
    <property type="match status" value="1"/>
</dbReference>
<evidence type="ECO:0000256" key="2">
    <source>
        <dbReference type="ARBA" id="ARBA00008421"/>
    </source>
</evidence>
<dbReference type="EMBL" id="JH795856">
    <property type="protein sequence ID" value="EJU05704.1"/>
    <property type="molecule type" value="Genomic_DNA"/>
</dbReference>
<feature type="region of interest" description="Disordered" evidence="7">
    <location>
        <begin position="490"/>
        <end position="534"/>
    </location>
</feature>
<dbReference type="Pfam" id="PF01285">
    <property type="entry name" value="TEA"/>
    <property type="match status" value="1"/>
</dbReference>
<dbReference type="OrthoDB" id="10006572at2759"/>
<dbReference type="PROSITE" id="PS00554">
    <property type="entry name" value="TEA_1"/>
    <property type="match status" value="1"/>
</dbReference>
<name>M5GA73_DACPD</name>
<dbReference type="InterPro" id="IPR050937">
    <property type="entry name" value="TEC1_TEAD_TF"/>
</dbReference>
<dbReference type="PANTHER" id="PTHR11834:SF0">
    <property type="entry name" value="PROTEIN SCALLOPED"/>
    <property type="match status" value="1"/>
</dbReference>
<feature type="domain" description="TEA" evidence="8">
    <location>
        <begin position="59"/>
        <end position="133"/>
    </location>
</feature>
<comment type="similarity">
    <text evidence="2">Belongs to the TEC1 family.</text>
</comment>
<dbReference type="RefSeq" id="XP_040632598.1">
    <property type="nucleotide sequence ID" value="XM_040777115.1"/>
</dbReference>
<evidence type="ECO:0000256" key="4">
    <source>
        <dbReference type="ARBA" id="ARBA00023163"/>
    </source>
</evidence>
<evidence type="ECO:0000256" key="1">
    <source>
        <dbReference type="ARBA" id="ARBA00004123"/>
    </source>
</evidence>
<keyword evidence="3" id="KW-0805">Transcription regulation</keyword>
<feature type="DNA-binding region" description="TEA" evidence="6">
    <location>
        <begin position="59"/>
        <end position="133"/>
    </location>
</feature>
<organism evidence="9 10">
    <name type="scientific">Dacryopinax primogenitus (strain DJM 731)</name>
    <name type="common">Brown rot fungus</name>
    <dbReference type="NCBI Taxonomy" id="1858805"/>
    <lineage>
        <taxon>Eukaryota</taxon>
        <taxon>Fungi</taxon>
        <taxon>Dikarya</taxon>
        <taxon>Basidiomycota</taxon>
        <taxon>Agaricomycotina</taxon>
        <taxon>Dacrymycetes</taxon>
        <taxon>Dacrymycetales</taxon>
        <taxon>Dacrymycetaceae</taxon>
        <taxon>Dacryopinax</taxon>
    </lineage>
</organism>
<dbReference type="PRINTS" id="PR00065">
    <property type="entry name" value="TEADOMAIN"/>
</dbReference>
<keyword evidence="4" id="KW-0804">Transcription</keyword>
<dbReference type="GO" id="GO:0005667">
    <property type="term" value="C:transcription regulator complex"/>
    <property type="evidence" value="ECO:0007669"/>
    <property type="project" value="TreeGrafter"/>
</dbReference>
<reference evidence="9 10" key="1">
    <citation type="journal article" date="2012" name="Science">
        <title>The Paleozoic origin of enzymatic lignin decomposition reconstructed from 31 fungal genomes.</title>
        <authorList>
            <person name="Floudas D."/>
            <person name="Binder M."/>
            <person name="Riley R."/>
            <person name="Barry K."/>
            <person name="Blanchette R.A."/>
            <person name="Henrissat B."/>
            <person name="Martinez A.T."/>
            <person name="Otillar R."/>
            <person name="Spatafora J.W."/>
            <person name="Yadav J.S."/>
            <person name="Aerts A."/>
            <person name="Benoit I."/>
            <person name="Boyd A."/>
            <person name="Carlson A."/>
            <person name="Copeland A."/>
            <person name="Coutinho P.M."/>
            <person name="de Vries R.P."/>
            <person name="Ferreira P."/>
            <person name="Findley K."/>
            <person name="Foster B."/>
            <person name="Gaskell J."/>
            <person name="Glotzer D."/>
            <person name="Gorecki P."/>
            <person name="Heitman J."/>
            <person name="Hesse C."/>
            <person name="Hori C."/>
            <person name="Igarashi K."/>
            <person name="Jurgens J.A."/>
            <person name="Kallen N."/>
            <person name="Kersten P."/>
            <person name="Kohler A."/>
            <person name="Kuees U."/>
            <person name="Kumar T.K.A."/>
            <person name="Kuo A."/>
            <person name="LaButti K."/>
            <person name="Larrondo L.F."/>
            <person name="Lindquist E."/>
            <person name="Ling A."/>
            <person name="Lombard V."/>
            <person name="Lucas S."/>
            <person name="Lundell T."/>
            <person name="Martin R."/>
            <person name="McLaughlin D.J."/>
            <person name="Morgenstern I."/>
            <person name="Morin E."/>
            <person name="Murat C."/>
            <person name="Nagy L.G."/>
            <person name="Nolan M."/>
            <person name="Ohm R.A."/>
            <person name="Patyshakuliyeva A."/>
            <person name="Rokas A."/>
            <person name="Ruiz-Duenas F.J."/>
            <person name="Sabat G."/>
            <person name="Salamov A."/>
            <person name="Samejima M."/>
            <person name="Schmutz J."/>
            <person name="Slot J.C."/>
            <person name="St John F."/>
            <person name="Stenlid J."/>
            <person name="Sun H."/>
            <person name="Sun S."/>
            <person name="Syed K."/>
            <person name="Tsang A."/>
            <person name="Wiebenga A."/>
            <person name="Young D."/>
            <person name="Pisabarro A."/>
            <person name="Eastwood D.C."/>
            <person name="Martin F."/>
            <person name="Cullen D."/>
            <person name="Grigoriev I.V."/>
            <person name="Hibbett D.S."/>
        </authorList>
    </citation>
    <scope>NUCLEOTIDE SEQUENCE [LARGE SCALE GENOMIC DNA]</scope>
    <source>
        <strain evidence="9 10">DJM-731 SS1</strain>
    </source>
</reference>